<protein>
    <submittedName>
        <fullName evidence="3">Fatty acid desaturase</fullName>
    </submittedName>
</protein>
<keyword evidence="1" id="KW-1133">Transmembrane helix</keyword>
<dbReference type="PANTHER" id="PTHR19353">
    <property type="entry name" value="FATTY ACID DESATURASE 2"/>
    <property type="match status" value="1"/>
</dbReference>
<gene>
    <name evidence="3" type="ORF">Asru_0184_02</name>
</gene>
<accession>A0A0D6P6B6</accession>
<dbReference type="InterPro" id="IPR012171">
    <property type="entry name" value="Fatty_acid_desaturase"/>
</dbReference>
<evidence type="ECO:0000259" key="2">
    <source>
        <dbReference type="Pfam" id="PF00487"/>
    </source>
</evidence>
<proteinExistence type="predicted"/>
<dbReference type="InterPro" id="IPR005804">
    <property type="entry name" value="FA_desaturase_dom"/>
</dbReference>
<keyword evidence="4" id="KW-1185">Reference proteome</keyword>
<dbReference type="GO" id="GO:0016020">
    <property type="term" value="C:membrane"/>
    <property type="evidence" value="ECO:0007669"/>
    <property type="project" value="TreeGrafter"/>
</dbReference>
<feature type="transmembrane region" description="Helical" evidence="1">
    <location>
        <begin position="56"/>
        <end position="76"/>
    </location>
</feature>
<organism evidence="3 4">
    <name type="scientific">Acidisphaera rubrifaciens HS-AP3</name>
    <dbReference type="NCBI Taxonomy" id="1231350"/>
    <lineage>
        <taxon>Bacteria</taxon>
        <taxon>Pseudomonadati</taxon>
        <taxon>Pseudomonadota</taxon>
        <taxon>Alphaproteobacteria</taxon>
        <taxon>Acetobacterales</taxon>
        <taxon>Acetobacteraceae</taxon>
        <taxon>Acidisphaera</taxon>
    </lineage>
</organism>
<dbReference type="Proteomes" id="UP000032680">
    <property type="component" value="Unassembled WGS sequence"/>
</dbReference>
<evidence type="ECO:0000313" key="4">
    <source>
        <dbReference type="Proteomes" id="UP000032680"/>
    </source>
</evidence>
<feature type="transmembrane region" description="Helical" evidence="1">
    <location>
        <begin position="189"/>
        <end position="210"/>
    </location>
</feature>
<dbReference type="PANTHER" id="PTHR19353:SF73">
    <property type="entry name" value="FATTY ACID DESATURASE"/>
    <property type="match status" value="1"/>
</dbReference>
<dbReference type="GO" id="GO:0006629">
    <property type="term" value="P:lipid metabolic process"/>
    <property type="evidence" value="ECO:0007669"/>
    <property type="project" value="InterPro"/>
</dbReference>
<reference evidence="3 4" key="1">
    <citation type="submission" date="2012-11" db="EMBL/GenBank/DDBJ databases">
        <title>Whole genome sequence of Acidisphaera rubrifaciens HS-AP3.</title>
        <authorList>
            <person name="Azuma Y."/>
            <person name="Higashiura N."/>
            <person name="Hirakawa H."/>
            <person name="Matsushita K."/>
        </authorList>
    </citation>
    <scope>NUCLEOTIDE SEQUENCE [LARGE SCALE GENOMIC DNA]</scope>
    <source>
        <strain evidence="3 4">HS-AP3</strain>
    </source>
</reference>
<dbReference type="AlphaFoldDB" id="A0A0D6P6B6"/>
<keyword evidence="1" id="KW-0812">Transmembrane</keyword>
<sequence length="341" mass="38673">MKQRSTQDSRTAQSRALAQSLRCYRAPNNTRSAVEVAITAAPFALLWITACVALEAGYWGALLLTVPAAAFLVRLFMIQHDCGHRSFFRHRLANDLVGRVIGVLTLTPYDFWRRTHALHHAGSGNLDRRGIGDVTTLTVREYVALSGPRRLLYRLYRHPFVMFGIGPAYLFIFRHRLPVGRSRRRLQPWLSAMATNAAIAAVAGILIWQIGLGDFLLVQLPITLIAASIGVWLFYVQHQFEDTFWARDAGWEFHVGGLHGSSHYDLPVVLRWLTANIGVHHVHHLCSQIPYYRLPQVLRDHPEVAAVGRLTLMQSLRCVNKAVWDEDRQRLVSFREMAAAR</sequence>
<dbReference type="Pfam" id="PF00487">
    <property type="entry name" value="FA_desaturase"/>
    <property type="match status" value="1"/>
</dbReference>
<feature type="transmembrane region" description="Helical" evidence="1">
    <location>
        <begin position="32"/>
        <end position="50"/>
    </location>
</feature>
<dbReference type="OrthoDB" id="9769653at2"/>
<dbReference type="GO" id="GO:0016717">
    <property type="term" value="F:oxidoreductase activity, acting on paired donors, with oxidation of a pair of donors resulting in the reduction of molecular oxygen to two molecules of water"/>
    <property type="evidence" value="ECO:0007669"/>
    <property type="project" value="TreeGrafter"/>
</dbReference>
<evidence type="ECO:0000313" key="3">
    <source>
        <dbReference type="EMBL" id="GAN76886.1"/>
    </source>
</evidence>
<comment type="caution">
    <text evidence="3">The sequence shown here is derived from an EMBL/GenBank/DDBJ whole genome shotgun (WGS) entry which is preliminary data.</text>
</comment>
<keyword evidence="1" id="KW-0472">Membrane</keyword>
<dbReference type="CDD" id="cd03507">
    <property type="entry name" value="Delta12-FADS-like"/>
    <property type="match status" value="1"/>
</dbReference>
<dbReference type="RefSeq" id="WP_048860797.1">
    <property type="nucleotide sequence ID" value="NZ_BANB01000184.1"/>
</dbReference>
<feature type="domain" description="Fatty acid desaturase" evidence="2">
    <location>
        <begin position="59"/>
        <end position="306"/>
    </location>
</feature>
<dbReference type="EMBL" id="BANB01000184">
    <property type="protein sequence ID" value="GAN76886.1"/>
    <property type="molecule type" value="Genomic_DNA"/>
</dbReference>
<feature type="transmembrane region" description="Helical" evidence="1">
    <location>
        <begin position="216"/>
        <end position="235"/>
    </location>
</feature>
<evidence type="ECO:0000256" key="1">
    <source>
        <dbReference type="SAM" id="Phobius"/>
    </source>
</evidence>
<name>A0A0D6P6B6_9PROT</name>